<evidence type="ECO:0000313" key="2">
    <source>
        <dbReference type="Proteomes" id="UP000288216"/>
    </source>
</evidence>
<dbReference type="AlphaFoldDB" id="A0A401QBS8"/>
<protein>
    <submittedName>
        <fullName evidence="1">Uncharacterized protein</fullName>
    </submittedName>
</protein>
<feature type="non-terminal residue" evidence="1">
    <location>
        <position position="1"/>
    </location>
</feature>
<gene>
    <name evidence="1" type="ORF">scyTo_0023872</name>
</gene>
<feature type="non-terminal residue" evidence="1">
    <location>
        <position position="35"/>
    </location>
</feature>
<dbReference type="Proteomes" id="UP000288216">
    <property type="component" value="Unassembled WGS sequence"/>
</dbReference>
<comment type="caution">
    <text evidence="1">The sequence shown here is derived from an EMBL/GenBank/DDBJ whole genome shotgun (WGS) entry which is preliminary data.</text>
</comment>
<organism evidence="1 2">
    <name type="scientific">Scyliorhinus torazame</name>
    <name type="common">Cloudy catshark</name>
    <name type="synonym">Catulus torazame</name>
    <dbReference type="NCBI Taxonomy" id="75743"/>
    <lineage>
        <taxon>Eukaryota</taxon>
        <taxon>Metazoa</taxon>
        <taxon>Chordata</taxon>
        <taxon>Craniata</taxon>
        <taxon>Vertebrata</taxon>
        <taxon>Chondrichthyes</taxon>
        <taxon>Elasmobranchii</taxon>
        <taxon>Galeomorphii</taxon>
        <taxon>Galeoidea</taxon>
        <taxon>Carcharhiniformes</taxon>
        <taxon>Scyliorhinidae</taxon>
        <taxon>Scyliorhinus</taxon>
    </lineage>
</organism>
<reference evidence="1 2" key="1">
    <citation type="journal article" date="2018" name="Nat. Ecol. Evol.">
        <title>Shark genomes provide insights into elasmobranch evolution and the origin of vertebrates.</title>
        <authorList>
            <person name="Hara Y"/>
            <person name="Yamaguchi K"/>
            <person name="Onimaru K"/>
            <person name="Kadota M"/>
            <person name="Koyanagi M"/>
            <person name="Keeley SD"/>
            <person name="Tatsumi K"/>
            <person name="Tanaka K"/>
            <person name="Motone F"/>
            <person name="Kageyama Y"/>
            <person name="Nozu R"/>
            <person name="Adachi N"/>
            <person name="Nishimura O"/>
            <person name="Nakagawa R"/>
            <person name="Tanegashima C"/>
            <person name="Kiyatake I"/>
            <person name="Matsumoto R"/>
            <person name="Murakumo K"/>
            <person name="Nishida K"/>
            <person name="Terakita A"/>
            <person name="Kuratani S"/>
            <person name="Sato K"/>
            <person name="Hyodo S Kuraku.S."/>
        </authorList>
    </citation>
    <scope>NUCLEOTIDE SEQUENCE [LARGE SCALE GENOMIC DNA]</scope>
</reference>
<proteinExistence type="predicted"/>
<sequence length="35" mass="4040">WYDPEGSVLANERFSEPFLSLLLVLSQMNLTLDLQ</sequence>
<keyword evidence="2" id="KW-1185">Reference proteome</keyword>
<dbReference type="EMBL" id="BFAA01035071">
    <property type="protein sequence ID" value="GCB82823.1"/>
    <property type="molecule type" value="Genomic_DNA"/>
</dbReference>
<accession>A0A401QBS8</accession>
<name>A0A401QBS8_SCYTO</name>
<evidence type="ECO:0000313" key="1">
    <source>
        <dbReference type="EMBL" id="GCB82823.1"/>
    </source>
</evidence>